<protein>
    <submittedName>
        <fullName evidence="1">Uncharacterized protein</fullName>
    </submittedName>
</protein>
<dbReference type="EMBL" id="NEWL01000010">
    <property type="protein sequence ID" value="OXB85301.1"/>
    <property type="molecule type" value="Genomic_DNA"/>
</dbReference>
<accession>A0ABX4DE86</accession>
<keyword evidence="2" id="KW-1185">Reference proteome</keyword>
<evidence type="ECO:0000313" key="1">
    <source>
        <dbReference type="EMBL" id="OXB85301.1"/>
    </source>
</evidence>
<sequence length="72" mass="8408">MPVSPARFFLRRRTLGEAGRTFFPRSERSFSSMMRHVRILRAGGLFGPDILLFLRVNNRMKATLPFGCFLFR</sequence>
<dbReference type="Proteomes" id="UP000198364">
    <property type="component" value="Unassembled WGS sequence"/>
</dbReference>
<organism evidence="1 2">
    <name type="scientific">Geobacillus uzenensis</name>
    <dbReference type="NCBI Taxonomy" id="129339"/>
    <lineage>
        <taxon>Bacteria</taxon>
        <taxon>Bacillati</taxon>
        <taxon>Bacillota</taxon>
        <taxon>Bacilli</taxon>
        <taxon>Bacillales</taxon>
        <taxon>Anoxybacillaceae</taxon>
        <taxon>Geobacillus</taxon>
    </lineage>
</organism>
<name>A0ABX4DE86_9BACL</name>
<reference evidence="1 2" key="1">
    <citation type="submission" date="2017-05" db="EMBL/GenBank/DDBJ databases">
        <title>The genome sequence of Geobacillus uzenensis BGSC 92A1.</title>
        <authorList>
            <person name="Ramaloko W.T."/>
            <person name="Koen N."/>
            <person name="Polliack S."/>
            <person name="Aliyu H."/>
            <person name="Lebre P."/>
            <person name="Mohr T."/>
            <person name="Oswald F."/>
            <person name="Zwick M."/>
            <person name="Neumann A."/>
            <person name="Syldatk C."/>
            <person name="Cowan D."/>
            <person name="De Maayer P."/>
        </authorList>
    </citation>
    <scope>NUCLEOTIDE SEQUENCE [LARGE SCALE GENOMIC DNA]</scope>
    <source>
        <strain evidence="1 2">BGSC 92A1</strain>
    </source>
</reference>
<comment type="caution">
    <text evidence="1">The sequence shown here is derived from an EMBL/GenBank/DDBJ whole genome shotgun (WGS) entry which is preliminary data.</text>
</comment>
<evidence type="ECO:0000313" key="2">
    <source>
        <dbReference type="Proteomes" id="UP000198364"/>
    </source>
</evidence>
<proteinExistence type="predicted"/>
<gene>
    <name evidence="1" type="ORF">B9L21_16720</name>
</gene>